<feature type="transmembrane region" description="Helical" evidence="9">
    <location>
        <begin position="279"/>
        <end position="297"/>
    </location>
</feature>
<evidence type="ECO:0000256" key="6">
    <source>
        <dbReference type="ARBA" id="ARBA00022967"/>
    </source>
</evidence>
<dbReference type="Proteomes" id="UP000315938">
    <property type="component" value="Unassembled WGS sequence"/>
</dbReference>
<feature type="transmembrane region" description="Helical" evidence="9">
    <location>
        <begin position="223"/>
        <end position="241"/>
    </location>
</feature>
<keyword evidence="3" id="KW-0285">Flavoprotein</keyword>
<reference evidence="10 11" key="1">
    <citation type="submission" date="2019-07" db="EMBL/GenBank/DDBJ databases">
        <title>Genome sequence of Acholeplasma laidlawii strain with increased resistance to erythromycin.</title>
        <authorList>
            <person name="Medvedeva E.S."/>
            <person name="Baranova N.B."/>
            <person name="Siniagina M.N."/>
            <person name="Mouzykantov A."/>
            <person name="Chernova O.A."/>
            <person name="Chernov V.M."/>
        </authorList>
    </citation>
    <scope>NUCLEOTIDE SEQUENCE [LARGE SCALE GENOMIC DNA]</scope>
    <source>
        <strain evidence="10 11">PG8REry</strain>
    </source>
</reference>
<dbReference type="Pfam" id="PF03116">
    <property type="entry name" value="NQR2_RnfD_RnfE"/>
    <property type="match status" value="1"/>
</dbReference>
<keyword evidence="1" id="KW-0813">Transport</keyword>
<dbReference type="GO" id="GO:0055085">
    <property type="term" value="P:transmembrane transport"/>
    <property type="evidence" value="ECO:0007669"/>
    <property type="project" value="InterPro"/>
</dbReference>
<keyword evidence="4" id="KW-0288">FMN</keyword>
<gene>
    <name evidence="10" type="ORF">FNV44_06955</name>
</gene>
<evidence type="ECO:0000256" key="7">
    <source>
        <dbReference type="ARBA" id="ARBA00022989"/>
    </source>
</evidence>
<evidence type="ECO:0000256" key="4">
    <source>
        <dbReference type="ARBA" id="ARBA00022643"/>
    </source>
</evidence>
<keyword evidence="6" id="KW-1278">Translocase</keyword>
<evidence type="ECO:0000313" key="10">
    <source>
        <dbReference type="EMBL" id="TRX99434.1"/>
    </source>
</evidence>
<feature type="transmembrane region" description="Helical" evidence="9">
    <location>
        <begin position="23"/>
        <end position="40"/>
    </location>
</feature>
<feature type="transmembrane region" description="Helical" evidence="9">
    <location>
        <begin position="142"/>
        <end position="163"/>
    </location>
</feature>
<dbReference type="AlphaFoldDB" id="A0A553IGV7"/>
<dbReference type="GO" id="GO:0005886">
    <property type="term" value="C:plasma membrane"/>
    <property type="evidence" value="ECO:0007669"/>
    <property type="project" value="TreeGrafter"/>
</dbReference>
<comment type="caution">
    <text evidence="10">The sequence shown here is derived from an EMBL/GenBank/DDBJ whole genome shotgun (WGS) entry which is preliminary data.</text>
</comment>
<accession>A0A553IGV7</accession>
<dbReference type="EMBL" id="VKID01000002">
    <property type="protein sequence ID" value="TRX99434.1"/>
    <property type="molecule type" value="Genomic_DNA"/>
</dbReference>
<feature type="transmembrane region" description="Helical" evidence="9">
    <location>
        <begin position="87"/>
        <end position="105"/>
    </location>
</feature>
<evidence type="ECO:0000256" key="8">
    <source>
        <dbReference type="ARBA" id="ARBA00023136"/>
    </source>
</evidence>
<keyword evidence="5 9" id="KW-0812">Transmembrane</keyword>
<evidence type="ECO:0000256" key="9">
    <source>
        <dbReference type="SAM" id="Phobius"/>
    </source>
</evidence>
<dbReference type="RefSeq" id="WP_143215724.1">
    <property type="nucleotide sequence ID" value="NZ_VKID01000002.1"/>
</dbReference>
<evidence type="ECO:0000313" key="11">
    <source>
        <dbReference type="Proteomes" id="UP000315938"/>
    </source>
</evidence>
<evidence type="ECO:0000256" key="3">
    <source>
        <dbReference type="ARBA" id="ARBA00022630"/>
    </source>
</evidence>
<evidence type="ECO:0000256" key="2">
    <source>
        <dbReference type="ARBA" id="ARBA00022553"/>
    </source>
</evidence>
<feature type="transmembrane region" description="Helical" evidence="9">
    <location>
        <begin position="247"/>
        <end position="267"/>
    </location>
</feature>
<sequence>MQNISILSQTSPYIRKETSTKRMMFDVLIALTPVVFFSIYRFGLDALARILVSLIIFVGVEALYFLSVTRVDGYNFKDKIKNKFKKYSINNFSAPAVSAVIYAMLLPNQLHLYVVVMGALFGAAIGKMIFGGLGMNIFNPAAAGRVFIALAFTTFFTGSYGFIDAAAGATALSTSFPEVLNSYSLIDLLVGNIPGSMGEINSLAILFGLAYLLIRKSADYRPVLSGLLIFTALATVAGFILHPTLVFEYVIFQLLSGGLLFGLTFMITDPSTSPITRPGRWWFGLIVGSLVFFIRSFGSLPEGVAFALLFGNLMVPLLDYPMWANNRFTKKFYISFSLVFVALVALTFVILGGYAI</sequence>
<evidence type="ECO:0000256" key="5">
    <source>
        <dbReference type="ARBA" id="ARBA00022692"/>
    </source>
</evidence>
<proteinExistence type="predicted"/>
<protein>
    <submittedName>
        <fullName evidence="10">RnfABCDGE type electron transport complex subunit D</fullName>
    </submittedName>
</protein>
<keyword evidence="8 9" id="KW-0472">Membrane</keyword>
<feature type="transmembrane region" description="Helical" evidence="9">
    <location>
        <begin position="111"/>
        <end position="130"/>
    </location>
</feature>
<dbReference type="PANTHER" id="PTHR30578">
    <property type="entry name" value="ELECTRON TRANSPORT COMPLEX PROTEIN RNFD"/>
    <property type="match status" value="1"/>
</dbReference>
<feature type="transmembrane region" description="Helical" evidence="9">
    <location>
        <begin position="332"/>
        <end position="355"/>
    </location>
</feature>
<name>A0A553IGV7_ACHLA</name>
<keyword evidence="7 9" id="KW-1133">Transmembrane helix</keyword>
<feature type="transmembrane region" description="Helical" evidence="9">
    <location>
        <begin position="183"/>
        <end position="211"/>
    </location>
</feature>
<feature type="transmembrane region" description="Helical" evidence="9">
    <location>
        <begin position="46"/>
        <end position="66"/>
    </location>
</feature>
<organism evidence="10 11">
    <name type="scientific">Acholeplasma laidlawii</name>
    <dbReference type="NCBI Taxonomy" id="2148"/>
    <lineage>
        <taxon>Bacteria</taxon>
        <taxon>Bacillati</taxon>
        <taxon>Mycoplasmatota</taxon>
        <taxon>Mollicutes</taxon>
        <taxon>Acholeplasmatales</taxon>
        <taxon>Acholeplasmataceae</taxon>
        <taxon>Acholeplasma</taxon>
    </lineage>
</organism>
<dbReference type="PANTHER" id="PTHR30578:SF1">
    <property type="entry name" value="NA(+)-TRANSLOCATING NADH-QUINONE REDUCTASE SUBUNIT B"/>
    <property type="match status" value="1"/>
</dbReference>
<keyword evidence="2" id="KW-0597">Phosphoprotein</keyword>
<feature type="transmembrane region" description="Helical" evidence="9">
    <location>
        <begin position="303"/>
        <end position="320"/>
    </location>
</feature>
<evidence type="ECO:0000256" key="1">
    <source>
        <dbReference type="ARBA" id="ARBA00022448"/>
    </source>
</evidence>
<dbReference type="InterPro" id="IPR004338">
    <property type="entry name" value="NqrB/RnfD"/>
</dbReference>